<evidence type="ECO:0000313" key="1">
    <source>
        <dbReference type="Proteomes" id="UP000887578"/>
    </source>
</evidence>
<reference evidence="2" key="1">
    <citation type="submission" date="2022-11" db="UniProtKB">
        <authorList>
            <consortium name="WormBaseParasite"/>
        </authorList>
    </citation>
    <scope>IDENTIFICATION</scope>
</reference>
<protein>
    <submittedName>
        <fullName evidence="2">Uncharacterized protein</fullName>
    </submittedName>
</protein>
<accession>A0A914QJ19</accession>
<evidence type="ECO:0000313" key="2">
    <source>
        <dbReference type="WBParaSite" id="PDA_v2.g3173.t1"/>
    </source>
</evidence>
<dbReference type="Proteomes" id="UP000887578">
    <property type="component" value="Unplaced"/>
</dbReference>
<name>A0A914QJ19_9BILA</name>
<proteinExistence type="predicted"/>
<dbReference type="AlphaFoldDB" id="A0A914QJ19"/>
<organism evidence="1 2">
    <name type="scientific">Panagrolaimus davidi</name>
    <dbReference type="NCBI Taxonomy" id="227884"/>
    <lineage>
        <taxon>Eukaryota</taxon>
        <taxon>Metazoa</taxon>
        <taxon>Ecdysozoa</taxon>
        <taxon>Nematoda</taxon>
        <taxon>Chromadorea</taxon>
        <taxon>Rhabditida</taxon>
        <taxon>Tylenchina</taxon>
        <taxon>Panagrolaimomorpha</taxon>
        <taxon>Panagrolaimoidea</taxon>
        <taxon>Panagrolaimidae</taxon>
        <taxon>Panagrolaimus</taxon>
    </lineage>
</organism>
<sequence length="81" mass="8394">MLAVCGTDGEICVVETIVGDSRVVSVATLVIFASVVSEVVVEEDLCNVVEVLVTGTEVVVEVVNGISLLEALEVFVDVDGV</sequence>
<dbReference type="WBParaSite" id="PDA_v2.g3173.t1">
    <property type="protein sequence ID" value="PDA_v2.g3173.t1"/>
    <property type="gene ID" value="PDA_v2.g3173"/>
</dbReference>
<keyword evidence="1" id="KW-1185">Reference proteome</keyword>